<dbReference type="RefSeq" id="WP_005044488.1">
    <property type="nucleotide sequence ID" value="NZ_AOME01000070.1"/>
</dbReference>
<dbReference type="SUPFAM" id="SSF55811">
    <property type="entry name" value="Nudix"/>
    <property type="match status" value="1"/>
</dbReference>
<organism evidence="5 6">
    <name type="scientific">Halococcus salifodinae DSM 8989</name>
    <dbReference type="NCBI Taxonomy" id="1227456"/>
    <lineage>
        <taxon>Archaea</taxon>
        <taxon>Methanobacteriati</taxon>
        <taxon>Methanobacteriota</taxon>
        <taxon>Stenosarchaea group</taxon>
        <taxon>Halobacteria</taxon>
        <taxon>Halobacteriales</taxon>
        <taxon>Halococcaceae</taxon>
        <taxon>Halococcus</taxon>
    </lineage>
</organism>
<dbReference type="EMBL" id="AOME01000070">
    <property type="protein sequence ID" value="EMA50853.1"/>
    <property type="molecule type" value="Genomic_DNA"/>
</dbReference>
<evidence type="ECO:0000259" key="4">
    <source>
        <dbReference type="PROSITE" id="PS51462"/>
    </source>
</evidence>
<dbReference type="PANTHER" id="PTHR43046:SF14">
    <property type="entry name" value="MUTT_NUDIX FAMILY PROTEIN"/>
    <property type="match status" value="1"/>
</dbReference>
<dbReference type="GO" id="GO:0016787">
    <property type="term" value="F:hydrolase activity"/>
    <property type="evidence" value="ECO:0007669"/>
    <property type="project" value="UniProtKB-KW"/>
</dbReference>
<dbReference type="InterPro" id="IPR000086">
    <property type="entry name" value="NUDIX_hydrolase_dom"/>
</dbReference>
<name>M0MZX7_9EURY</name>
<dbReference type="InterPro" id="IPR020476">
    <property type="entry name" value="Nudix_hydrolase"/>
</dbReference>
<proteinExistence type="predicted"/>
<dbReference type="InterPro" id="IPR020084">
    <property type="entry name" value="NUDIX_hydrolase_CS"/>
</dbReference>
<comment type="caution">
    <text evidence="5">The sequence shown here is derived from an EMBL/GenBank/DDBJ whole genome shotgun (WGS) entry which is preliminary data.</text>
</comment>
<dbReference type="CDD" id="cd02883">
    <property type="entry name" value="NUDIX_Hydrolase"/>
    <property type="match status" value="1"/>
</dbReference>
<dbReference type="PRINTS" id="PR00502">
    <property type="entry name" value="NUDIXFAMILY"/>
</dbReference>
<dbReference type="OrthoDB" id="25155at2157"/>
<comment type="cofactor">
    <cofactor evidence="1">
        <name>Mg(2+)</name>
        <dbReference type="ChEBI" id="CHEBI:18420"/>
    </cofactor>
</comment>
<reference evidence="5 6" key="1">
    <citation type="journal article" date="2014" name="PLoS Genet.">
        <title>Phylogenetically driven sequencing of extremely halophilic archaea reveals strategies for static and dynamic osmo-response.</title>
        <authorList>
            <person name="Becker E.A."/>
            <person name="Seitzer P.M."/>
            <person name="Tritt A."/>
            <person name="Larsen D."/>
            <person name="Krusor M."/>
            <person name="Yao A.I."/>
            <person name="Wu D."/>
            <person name="Madern D."/>
            <person name="Eisen J.A."/>
            <person name="Darling A.E."/>
            <person name="Facciotti M.T."/>
        </authorList>
    </citation>
    <scope>NUCLEOTIDE SEQUENCE [LARGE SCALE GENOMIC DNA]</scope>
    <source>
        <strain evidence="5 6">DSM 8989</strain>
    </source>
</reference>
<dbReference type="PROSITE" id="PS51462">
    <property type="entry name" value="NUDIX"/>
    <property type="match status" value="1"/>
</dbReference>
<keyword evidence="2" id="KW-0378">Hydrolase</keyword>
<dbReference type="Proteomes" id="UP000011625">
    <property type="component" value="Unassembled WGS sequence"/>
</dbReference>
<dbReference type="InterPro" id="IPR015797">
    <property type="entry name" value="NUDIX_hydrolase-like_dom_sf"/>
</dbReference>
<dbReference type="PATRIC" id="fig|1227456.3.peg.2900"/>
<dbReference type="Gene3D" id="3.90.79.10">
    <property type="entry name" value="Nucleoside Triphosphate Pyrophosphohydrolase"/>
    <property type="match status" value="1"/>
</dbReference>
<evidence type="ECO:0000313" key="6">
    <source>
        <dbReference type="Proteomes" id="UP000011625"/>
    </source>
</evidence>
<gene>
    <name evidence="5" type="ORF">C450_14312</name>
</gene>
<feature type="domain" description="Nudix hydrolase" evidence="4">
    <location>
        <begin position="51"/>
        <end position="179"/>
    </location>
</feature>
<feature type="region of interest" description="Disordered" evidence="3">
    <location>
        <begin position="1"/>
        <end position="29"/>
    </location>
</feature>
<accession>M0MZX7</accession>
<dbReference type="STRING" id="1227456.C450_14312"/>
<sequence>MSQHSEDDPVTRSKPDPAPDALAADHGDVLRSENTFEIDTEGLESARARAERGWGVGVLAVHDGQILLVHHDDQWLLPGGMLEPGETPGEGAARETREETGIDVRIDGLAAIAEQTFTDGDDAFVFHFAVFDATPGDTVLTDDPGLADEVIDDVAWHDSLPENTFDHGLYARLLDDERNG</sequence>
<evidence type="ECO:0000256" key="1">
    <source>
        <dbReference type="ARBA" id="ARBA00001946"/>
    </source>
</evidence>
<protein>
    <submittedName>
        <fullName evidence="5">Mut/nudix family protein</fullName>
    </submittedName>
</protein>
<evidence type="ECO:0000256" key="3">
    <source>
        <dbReference type="SAM" id="MobiDB-lite"/>
    </source>
</evidence>
<dbReference type="Pfam" id="PF00293">
    <property type="entry name" value="NUDIX"/>
    <property type="match status" value="1"/>
</dbReference>
<keyword evidence="6" id="KW-1185">Reference proteome</keyword>
<evidence type="ECO:0000313" key="5">
    <source>
        <dbReference type="EMBL" id="EMA50853.1"/>
    </source>
</evidence>
<dbReference type="PANTHER" id="PTHR43046">
    <property type="entry name" value="GDP-MANNOSE MANNOSYL HYDROLASE"/>
    <property type="match status" value="1"/>
</dbReference>
<dbReference type="PROSITE" id="PS00893">
    <property type="entry name" value="NUDIX_BOX"/>
    <property type="match status" value="1"/>
</dbReference>
<dbReference type="AlphaFoldDB" id="M0MZX7"/>
<evidence type="ECO:0000256" key="2">
    <source>
        <dbReference type="ARBA" id="ARBA00022801"/>
    </source>
</evidence>